<dbReference type="GO" id="GO:0006559">
    <property type="term" value="P:L-phenylalanine catabolic process"/>
    <property type="evidence" value="ECO:0007669"/>
    <property type="project" value="TreeGrafter"/>
</dbReference>
<dbReference type="InterPro" id="IPR034338">
    <property type="entry name" value="GST_4_C"/>
</dbReference>
<evidence type="ECO:0000313" key="3">
    <source>
        <dbReference type="Proteomes" id="UP000214603"/>
    </source>
</evidence>
<keyword evidence="3" id="KW-1185">Reference proteome</keyword>
<dbReference type="Gene3D" id="3.40.30.10">
    <property type="entry name" value="Glutaredoxin"/>
    <property type="match status" value="1"/>
</dbReference>
<dbReference type="EMBL" id="NJIH01000003">
    <property type="protein sequence ID" value="OWT63685.1"/>
    <property type="molecule type" value="Genomic_DNA"/>
</dbReference>
<dbReference type="InterPro" id="IPR036282">
    <property type="entry name" value="Glutathione-S-Trfase_C_sf"/>
</dbReference>
<dbReference type="InterPro" id="IPR040079">
    <property type="entry name" value="Glutathione_S-Trfase"/>
</dbReference>
<dbReference type="Proteomes" id="UP000214603">
    <property type="component" value="Unassembled WGS sequence"/>
</dbReference>
<comment type="caution">
    <text evidence="2">The sequence shown here is derived from an EMBL/GenBank/DDBJ whole genome shotgun (WGS) entry which is preliminary data.</text>
</comment>
<organism evidence="2 3">
    <name type="scientific">Candidimonas nitroreducens</name>
    <dbReference type="NCBI Taxonomy" id="683354"/>
    <lineage>
        <taxon>Bacteria</taxon>
        <taxon>Pseudomonadati</taxon>
        <taxon>Pseudomonadota</taxon>
        <taxon>Betaproteobacteria</taxon>
        <taxon>Burkholderiales</taxon>
        <taxon>Alcaligenaceae</taxon>
        <taxon>Candidimonas</taxon>
    </lineage>
</organism>
<dbReference type="NCBIfam" id="NF011693">
    <property type="entry name" value="PRK15113.1"/>
    <property type="match status" value="1"/>
</dbReference>
<dbReference type="GO" id="GO:0016034">
    <property type="term" value="F:maleylacetoacetate isomerase activity"/>
    <property type="evidence" value="ECO:0007669"/>
    <property type="project" value="TreeGrafter"/>
</dbReference>
<protein>
    <submittedName>
        <fullName evidence="2">Glutathione S-transferase</fullName>
    </submittedName>
</protein>
<gene>
    <name evidence="2" type="ORF">CEY11_05035</name>
</gene>
<sequence>MAHNLVLYVDSNYSSPYALSAYAALQAKGLPHTLQALDLHAGQNTTPQYAHASLTSRIPTLVDGNFSLSESSAIAEYLEDAYGAPQYARVLPARPQLRARARQIQAWLRSDLAALRAERPTTVIYADKNPQPLSAGARKAADKLLAAAESLIDTNGGPLFGDWCIADIDLAVMLARLSANGDTVPVQILKYVETQFQHPAMQGWWQRAKQAMA</sequence>
<keyword evidence="2" id="KW-0808">Transferase</keyword>
<dbReference type="Gene3D" id="1.20.1050.10">
    <property type="match status" value="1"/>
</dbReference>
<dbReference type="PROSITE" id="PS50404">
    <property type="entry name" value="GST_NTER"/>
    <property type="match status" value="1"/>
</dbReference>
<name>A0A225MR63_9BURK</name>
<dbReference type="Pfam" id="PF14834">
    <property type="entry name" value="GST_C_4"/>
    <property type="match status" value="1"/>
</dbReference>
<accession>A0A225MR63</accession>
<dbReference type="SUPFAM" id="SSF52833">
    <property type="entry name" value="Thioredoxin-like"/>
    <property type="match status" value="1"/>
</dbReference>
<dbReference type="GO" id="GO:0006749">
    <property type="term" value="P:glutathione metabolic process"/>
    <property type="evidence" value="ECO:0007669"/>
    <property type="project" value="TreeGrafter"/>
</dbReference>
<dbReference type="GO" id="GO:0004364">
    <property type="term" value="F:glutathione transferase activity"/>
    <property type="evidence" value="ECO:0007669"/>
    <property type="project" value="TreeGrafter"/>
</dbReference>
<evidence type="ECO:0000259" key="1">
    <source>
        <dbReference type="PROSITE" id="PS50404"/>
    </source>
</evidence>
<dbReference type="CDD" id="cd00570">
    <property type="entry name" value="GST_N_family"/>
    <property type="match status" value="1"/>
</dbReference>
<evidence type="ECO:0000313" key="2">
    <source>
        <dbReference type="EMBL" id="OWT63685.1"/>
    </source>
</evidence>
<proteinExistence type="predicted"/>
<dbReference type="PANTHER" id="PTHR42673">
    <property type="entry name" value="MALEYLACETOACETATE ISOMERASE"/>
    <property type="match status" value="1"/>
</dbReference>
<feature type="domain" description="GST N-terminal" evidence="1">
    <location>
        <begin position="5"/>
        <end position="86"/>
    </location>
</feature>
<reference evidence="3" key="1">
    <citation type="submission" date="2017-06" db="EMBL/GenBank/DDBJ databases">
        <title>Herbaspirillum phytohormonus sp. nov., isolated from the root nodule of Robinia pseudoacacia in lead-zinc mine.</title>
        <authorList>
            <person name="Fan M."/>
            <person name="Lin Y."/>
        </authorList>
    </citation>
    <scope>NUCLEOTIDE SEQUENCE [LARGE SCALE GENOMIC DNA]</scope>
    <source>
        <strain evidence="3">SC-089</strain>
    </source>
</reference>
<dbReference type="SFLD" id="SFLDS00019">
    <property type="entry name" value="Glutathione_Transferase_(cytos"/>
    <property type="match status" value="1"/>
</dbReference>
<dbReference type="InterPro" id="IPR036249">
    <property type="entry name" value="Thioredoxin-like_sf"/>
</dbReference>
<dbReference type="InterPro" id="IPR004045">
    <property type="entry name" value="Glutathione_S-Trfase_N"/>
</dbReference>
<dbReference type="AlphaFoldDB" id="A0A225MR63"/>
<dbReference type="OrthoDB" id="8857552at2"/>
<dbReference type="Pfam" id="PF13417">
    <property type="entry name" value="GST_N_3"/>
    <property type="match status" value="1"/>
</dbReference>
<dbReference type="RefSeq" id="WP_088602264.1">
    <property type="nucleotide sequence ID" value="NZ_NJIH01000003.1"/>
</dbReference>
<dbReference type="SUPFAM" id="SSF47616">
    <property type="entry name" value="GST C-terminal domain-like"/>
    <property type="match status" value="1"/>
</dbReference>
<dbReference type="PANTHER" id="PTHR42673:SF21">
    <property type="entry name" value="GLUTATHIONE S-TRANSFERASE YFCF"/>
    <property type="match status" value="1"/>
</dbReference>